<dbReference type="Proteomes" id="UP000711996">
    <property type="component" value="Unassembled WGS sequence"/>
</dbReference>
<reference evidence="3" key="1">
    <citation type="submission" date="2019-06" db="EMBL/GenBank/DDBJ databases">
        <authorList>
            <person name="Gan P."/>
            <person name="Shirasu K."/>
        </authorList>
    </citation>
    <scope>NUCLEOTIDE SEQUENCE [LARGE SCALE GENOMIC DNA]</scope>
    <source>
        <strain evidence="3">CAD2</strain>
    </source>
</reference>
<feature type="compositionally biased region" description="Basic and acidic residues" evidence="1">
    <location>
        <begin position="18"/>
        <end position="28"/>
    </location>
</feature>
<feature type="region of interest" description="Disordered" evidence="1">
    <location>
        <begin position="1"/>
        <end position="36"/>
    </location>
</feature>
<keyword evidence="2" id="KW-0812">Transmembrane</keyword>
<evidence type="ECO:0000256" key="1">
    <source>
        <dbReference type="SAM" id="MobiDB-lite"/>
    </source>
</evidence>
<accession>A0A9P5K986</accession>
<dbReference type="EMBL" id="QPMT01000002">
    <property type="protein sequence ID" value="KAF4866313.1"/>
    <property type="molecule type" value="Genomic_DNA"/>
</dbReference>
<evidence type="ECO:0000313" key="4">
    <source>
        <dbReference type="Proteomes" id="UP000711996"/>
    </source>
</evidence>
<keyword evidence="2" id="KW-1133">Transmembrane helix</keyword>
<proteinExistence type="predicted"/>
<dbReference type="AlphaFoldDB" id="A0A9P5K986"/>
<gene>
    <name evidence="3" type="ORF">CGCSCA2_v000791</name>
</gene>
<keyword evidence="4" id="KW-1185">Reference proteome</keyword>
<dbReference type="OrthoDB" id="4821035at2759"/>
<sequence length="262" mass="29368">MPPTPPSLIPGLGLGNRAADEGDAHPSPDDSATEDTSNIMDISISDEFIHAALQPEANDEHAIGPLDSDQDGGDDFNAKWKARILRTVLVQDQEVIQRRIFKKEFEQGKKRLSKKWADLSELANLADKRALEALTGNAVNSERSAVNADAIEAIRMVHTTMQEDLNGLRTRQEYDRQQIDDKFDRLAASNAHELKALKKNFGDQLVRLQKVDDVLQRRLEGVIDRQDLMESVLAALPQKHHMLFGGFAMVVLMYILIHLTRD</sequence>
<feature type="transmembrane region" description="Helical" evidence="2">
    <location>
        <begin position="241"/>
        <end position="259"/>
    </location>
</feature>
<organism evidence="3 4">
    <name type="scientific">Colletotrichum siamense</name>
    <name type="common">Anthracnose fungus</name>
    <dbReference type="NCBI Taxonomy" id="690259"/>
    <lineage>
        <taxon>Eukaryota</taxon>
        <taxon>Fungi</taxon>
        <taxon>Dikarya</taxon>
        <taxon>Ascomycota</taxon>
        <taxon>Pezizomycotina</taxon>
        <taxon>Sordariomycetes</taxon>
        <taxon>Hypocreomycetidae</taxon>
        <taxon>Glomerellales</taxon>
        <taxon>Glomerellaceae</taxon>
        <taxon>Colletotrichum</taxon>
        <taxon>Colletotrichum gloeosporioides species complex</taxon>
    </lineage>
</organism>
<name>A0A9P5K986_COLSI</name>
<comment type="caution">
    <text evidence="3">The sequence shown here is derived from an EMBL/GenBank/DDBJ whole genome shotgun (WGS) entry which is preliminary data.</text>
</comment>
<evidence type="ECO:0000256" key="2">
    <source>
        <dbReference type="SAM" id="Phobius"/>
    </source>
</evidence>
<keyword evidence="2" id="KW-0472">Membrane</keyword>
<evidence type="ECO:0000313" key="3">
    <source>
        <dbReference type="EMBL" id="KAF4866313.1"/>
    </source>
</evidence>
<protein>
    <submittedName>
        <fullName evidence="3">Uncharacterized protein</fullName>
    </submittedName>
</protein>